<dbReference type="Pfam" id="PF01960">
    <property type="entry name" value="ArgJ"/>
    <property type="match status" value="1"/>
</dbReference>
<feature type="binding site" evidence="9">
    <location>
        <position position="270"/>
    </location>
    <ligand>
        <name>substrate</name>
    </ligand>
</feature>
<feature type="chain" id="PRO_5027190442" description="Arginine biosynthesis bifunctional protein ArgJ alpha chain" evidence="9">
    <location>
        <begin position="1"/>
        <end position="186"/>
    </location>
</feature>
<feature type="site" description="Involved in the stabilization of negative charge on the oxyanion by the formation of the oxyanion hole" evidence="9">
    <location>
        <position position="109"/>
    </location>
</feature>
<dbReference type="UniPathway" id="UPA00068">
    <property type="reaction ID" value="UER00106"/>
</dbReference>
<dbReference type="PANTHER" id="PTHR23100">
    <property type="entry name" value="ARGININE BIOSYNTHESIS BIFUNCTIONAL PROTEIN ARGJ"/>
    <property type="match status" value="1"/>
</dbReference>
<evidence type="ECO:0000256" key="8">
    <source>
        <dbReference type="ARBA" id="ARBA00049439"/>
    </source>
</evidence>
<dbReference type="RefSeq" id="WP_144233413.1">
    <property type="nucleotide sequence ID" value="NZ_QMIF01000001.1"/>
</dbReference>
<evidence type="ECO:0000256" key="1">
    <source>
        <dbReference type="ARBA" id="ARBA00006774"/>
    </source>
</evidence>
<comment type="subcellular location">
    <subcellularLocation>
        <location evidence="9">Cytoplasm</location>
    </subcellularLocation>
</comment>
<dbReference type="GO" id="GO:0005737">
    <property type="term" value="C:cytoplasm"/>
    <property type="evidence" value="ECO:0007669"/>
    <property type="project" value="UniProtKB-SubCell"/>
</dbReference>
<sequence>MIPIPKGFAFGAVCAGFKNSQKLDLGAVVCEKDASAAGVFTKNAFPAAPVLVAQEALEKSGTARAVCINSGQANAATGERGMVDCKLSMEMMGEALGVSEESILPCSTGVIGVPMDMGKWRDAAPKLAESVGSCSAMDFTRAIMTTDAFPKLAWARVTGLPGNGDGGPVHVLGIAKGAGMICPNMATMLSVVMTDAEVEPELLREILKESVDISFNRIVVDGDTSTNDTVYLLASGAAGARVERENKAVLAEAVAEVCQALAYMIAEDGEGATKVIRISVTGAKDTDDAEKVARTIAKSPLVKTAVYGKDPNWGRILCAVGYSGATFNPDHVSITMGNIPLFRNGQPVEGQAKLLLAPHMRRQDVEIGVDLGAGNGVYEVLASDLGHEYIRINAEYTS</sequence>
<feature type="site" description="Involved in the stabilization of negative charge on the oxyanion by the formation of the oxyanion hole" evidence="9">
    <location>
        <position position="108"/>
    </location>
</feature>
<comment type="caution">
    <text evidence="10">The sequence shown here is derived from an EMBL/GenBank/DDBJ whole genome shotgun (WGS) entry which is preliminary data.</text>
</comment>
<comment type="function">
    <text evidence="9">Catalyzes two activities which are involved in the cyclic version of arginine biosynthesis: the synthesis of N-acetylglutamate from glutamate and acetyl-CoA as the acetyl donor, and of ornithine by transacetylation between N(2)-acetylornithine and glutamate.</text>
</comment>
<evidence type="ECO:0000256" key="2">
    <source>
        <dbReference type="ARBA" id="ARBA00011475"/>
    </source>
</evidence>
<comment type="catalytic activity">
    <reaction evidence="9">
        <text>L-glutamate + acetyl-CoA = N-acetyl-L-glutamate + CoA + H(+)</text>
        <dbReference type="Rhea" id="RHEA:24292"/>
        <dbReference type="ChEBI" id="CHEBI:15378"/>
        <dbReference type="ChEBI" id="CHEBI:29985"/>
        <dbReference type="ChEBI" id="CHEBI:44337"/>
        <dbReference type="ChEBI" id="CHEBI:57287"/>
        <dbReference type="ChEBI" id="CHEBI:57288"/>
        <dbReference type="EC" id="2.3.1.1"/>
    </reaction>
</comment>
<dbReference type="GO" id="GO:0004358">
    <property type="term" value="F:L-glutamate N-acetyltransferase activity, acting on acetyl-L-ornithine as donor"/>
    <property type="evidence" value="ECO:0007669"/>
    <property type="project" value="UniProtKB-UniRule"/>
</dbReference>
<comment type="pathway">
    <text evidence="9">Amino-acid biosynthesis; L-arginine biosynthesis; L-ornithine and N-acetyl-L-glutamate from L-glutamate and N(2)-acetyl-L-ornithine (cyclic): step 1/1.</text>
</comment>
<dbReference type="HAMAP" id="MF_01106">
    <property type="entry name" value="ArgJ"/>
    <property type="match status" value="1"/>
</dbReference>
<dbReference type="InterPro" id="IPR016117">
    <property type="entry name" value="ArgJ-like_dom_sf"/>
</dbReference>
<dbReference type="OrthoDB" id="9804242at2"/>
<evidence type="ECO:0000256" key="9">
    <source>
        <dbReference type="HAMAP-Rule" id="MF_01106"/>
    </source>
</evidence>
<evidence type="ECO:0000256" key="4">
    <source>
        <dbReference type="ARBA" id="ARBA00022605"/>
    </source>
</evidence>
<keyword evidence="5 9" id="KW-0808">Transferase</keyword>
<evidence type="ECO:0000256" key="7">
    <source>
        <dbReference type="ARBA" id="ARBA00023315"/>
    </source>
</evidence>
<keyword evidence="6 9" id="KW-0068">Autocatalytic cleavage</keyword>
<feature type="binding site" evidence="9">
    <location>
        <position position="187"/>
    </location>
    <ligand>
        <name>substrate</name>
    </ligand>
</feature>
<comment type="pathway">
    <text evidence="9">Amino-acid biosynthesis; L-arginine biosynthesis; N(2)-acetyl-L-ornithine from L-glutamate: step 1/4.</text>
</comment>
<name>A0A6P1ZKQ0_9BACT</name>
<evidence type="ECO:0000256" key="6">
    <source>
        <dbReference type="ARBA" id="ARBA00022813"/>
    </source>
</evidence>
<evidence type="ECO:0000256" key="5">
    <source>
        <dbReference type="ARBA" id="ARBA00022679"/>
    </source>
</evidence>
<organism evidence="10 11">
    <name type="scientific">Oceanidesulfovibrio marinus</name>
    <dbReference type="NCBI Taxonomy" id="370038"/>
    <lineage>
        <taxon>Bacteria</taxon>
        <taxon>Pseudomonadati</taxon>
        <taxon>Thermodesulfobacteriota</taxon>
        <taxon>Desulfovibrionia</taxon>
        <taxon>Desulfovibrionales</taxon>
        <taxon>Desulfovibrionaceae</taxon>
        <taxon>Oceanidesulfovibrio</taxon>
    </lineage>
</organism>
<dbReference type="NCBIfam" id="NF003802">
    <property type="entry name" value="PRK05388.1"/>
    <property type="match status" value="1"/>
</dbReference>
<evidence type="ECO:0000313" key="11">
    <source>
        <dbReference type="Proteomes" id="UP000434052"/>
    </source>
</evidence>
<dbReference type="Gene3D" id="3.60.70.12">
    <property type="entry name" value="L-amino peptidase D-ALA esterase/amidase"/>
    <property type="match status" value="1"/>
</dbReference>
<keyword evidence="3 9" id="KW-0055">Arginine biosynthesis</keyword>
<proteinExistence type="inferred from homology"/>
<keyword evidence="7 9" id="KW-0012">Acyltransferase</keyword>
<dbReference type="EMBL" id="QMIF01000001">
    <property type="protein sequence ID" value="TVM36376.1"/>
    <property type="molecule type" value="Genomic_DNA"/>
</dbReference>
<feature type="binding site" evidence="9">
    <location>
        <position position="393"/>
    </location>
    <ligand>
        <name>substrate</name>
    </ligand>
</feature>
<dbReference type="Proteomes" id="UP000434052">
    <property type="component" value="Unassembled WGS sequence"/>
</dbReference>
<feature type="active site" description="Nucleophile" evidence="9">
    <location>
        <position position="187"/>
    </location>
</feature>
<keyword evidence="4 9" id="KW-0028">Amino-acid biosynthesis</keyword>
<feature type="site" description="Cleavage; by autolysis" evidence="9">
    <location>
        <begin position="186"/>
        <end position="187"/>
    </location>
</feature>
<dbReference type="PANTHER" id="PTHR23100:SF0">
    <property type="entry name" value="ARGININE BIOSYNTHESIS BIFUNCTIONAL PROTEIN ARGJ, MITOCHONDRIAL"/>
    <property type="match status" value="1"/>
</dbReference>
<dbReference type="AlphaFoldDB" id="A0A6P1ZKQ0"/>
<dbReference type="GO" id="GO:0004042">
    <property type="term" value="F:L-glutamate N-acetyltransferase activity"/>
    <property type="evidence" value="ECO:0007669"/>
    <property type="project" value="UniProtKB-UniRule"/>
</dbReference>
<keyword evidence="9" id="KW-0511">Multifunctional enzyme</keyword>
<dbReference type="SUPFAM" id="SSF56266">
    <property type="entry name" value="DmpA/ArgJ-like"/>
    <property type="match status" value="1"/>
</dbReference>
<dbReference type="CDD" id="cd02152">
    <property type="entry name" value="OAT"/>
    <property type="match status" value="1"/>
</dbReference>
<protein>
    <recommendedName>
        <fullName evidence="9">Arginine biosynthesis bifunctional protein ArgJ</fullName>
    </recommendedName>
    <domain>
        <recommendedName>
            <fullName evidence="9">Glutamate N-acetyltransferase</fullName>
            <ecNumber evidence="9">2.3.1.35</ecNumber>
        </recommendedName>
        <alternativeName>
            <fullName evidence="9">Ornithine acetyltransferase</fullName>
            <shortName evidence="9">OATase</shortName>
        </alternativeName>
        <alternativeName>
            <fullName evidence="9">Ornithine transacetylase</fullName>
        </alternativeName>
    </domain>
    <domain>
        <recommendedName>
            <fullName evidence="9">Amino-acid acetyltransferase</fullName>
            <ecNumber evidence="9">2.3.1.1</ecNumber>
        </recommendedName>
        <alternativeName>
            <fullName evidence="9">N-acetylglutamate synthase</fullName>
            <shortName evidence="9">AGSase</shortName>
        </alternativeName>
    </domain>
    <component>
        <recommendedName>
            <fullName evidence="9">Arginine biosynthesis bifunctional protein ArgJ alpha chain</fullName>
        </recommendedName>
    </component>
    <component>
        <recommendedName>
            <fullName evidence="9">Arginine biosynthesis bifunctional protein ArgJ beta chain</fullName>
        </recommendedName>
    </component>
</protein>
<evidence type="ECO:0000256" key="3">
    <source>
        <dbReference type="ARBA" id="ARBA00022571"/>
    </source>
</evidence>
<dbReference type="Gene3D" id="3.10.20.340">
    <property type="entry name" value="ArgJ beta chain, C-terminal domain"/>
    <property type="match status" value="1"/>
</dbReference>
<comment type="catalytic activity">
    <reaction evidence="8 9">
        <text>N(2)-acetyl-L-ornithine + L-glutamate = N-acetyl-L-glutamate + L-ornithine</text>
        <dbReference type="Rhea" id="RHEA:15349"/>
        <dbReference type="ChEBI" id="CHEBI:29985"/>
        <dbReference type="ChEBI" id="CHEBI:44337"/>
        <dbReference type="ChEBI" id="CHEBI:46911"/>
        <dbReference type="ChEBI" id="CHEBI:57805"/>
        <dbReference type="EC" id="2.3.1.35"/>
    </reaction>
</comment>
<feature type="binding site" evidence="9">
    <location>
        <position position="176"/>
    </location>
    <ligand>
        <name>substrate</name>
    </ligand>
</feature>
<dbReference type="FunFam" id="3.60.70.12:FF:000001">
    <property type="entry name" value="Arginine biosynthesis bifunctional protein ArgJ, chloroplastic"/>
    <property type="match status" value="1"/>
</dbReference>
<dbReference type="InterPro" id="IPR042195">
    <property type="entry name" value="ArgJ_beta_C"/>
</dbReference>
<dbReference type="EC" id="2.3.1.35" evidence="9"/>
<dbReference type="FunFam" id="3.10.20.340:FF:000001">
    <property type="entry name" value="Arginine biosynthesis bifunctional protein ArgJ, chloroplastic"/>
    <property type="match status" value="1"/>
</dbReference>
<gene>
    <name evidence="9" type="primary">argJ</name>
    <name evidence="10" type="ORF">DQK91_00180</name>
</gene>
<evidence type="ECO:0000313" key="10">
    <source>
        <dbReference type="EMBL" id="TVM36376.1"/>
    </source>
</evidence>
<dbReference type="InterPro" id="IPR002813">
    <property type="entry name" value="Arg_biosynth_ArgJ"/>
</dbReference>
<feature type="binding site" evidence="9">
    <location>
        <position position="398"/>
    </location>
    <ligand>
        <name>substrate</name>
    </ligand>
</feature>
<comment type="subunit">
    <text evidence="2 9">Heterotetramer of two alpha and two beta chains.</text>
</comment>
<accession>A0A6P1ZKQ0</accession>
<keyword evidence="9" id="KW-0963">Cytoplasm</keyword>
<comment type="similarity">
    <text evidence="1 9">Belongs to the ArgJ family.</text>
</comment>
<dbReference type="NCBIfam" id="TIGR00120">
    <property type="entry name" value="ArgJ"/>
    <property type="match status" value="1"/>
</dbReference>
<feature type="chain" id="PRO_5027190441" description="Arginine biosynthesis bifunctional protein ArgJ beta chain" evidence="9">
    <location>
        <begin position="187"/>
        <end position="398"/>
    </location>
</feature>
<dbReference type="GO" id="GO:0006592">
    <property type="term" value="P:ornithine biosynthetic process"/>
    <property type="evidence" value="ECO:0007669"/>
    <property type="project" value="TreeGrafter"/>
</dbReference>
<feature type="binding site" evidence="9">
    <location>
        <position position="145"/>
    </location>
    <ligand>
        <name>substrate</name>
    </ligand>
</feature>
<reference evidence="10 11" key="1">
    <citation type="submission" date="2018-06" db="EMBL/GenBank/DDBJ databases">
        <title>Complete genome of Desulfovibrio marinus P48SEP.</title>
        <authorList>
            <person name="Crispim J.S."/>
            <person name="Vidigal P.M.P."/>
            <person name="Silva L.C.F."/>
            <person name="Araujo L.C."/>
            <person name="Laguardia C.N."/>
            <person name="Dias R.S."/>
            <person name="Sousa M.P."/>
            <person name="Paula S.O."/>
            <person name="Silva C."/>
        </authorList>
    </citation>
    <scope>NUCLEOTIDE SEQUENCE [LARGE SCALE GENOMIC DNA]</scope>
    <source>
        <strain evidence="10 11">P48SEP</strain>
    </source>
</reference>
<dbReference type="EC" id="2.3.1.1" evidence="9"/>
<dbReference type="GO" id="GO:0006526">
    <property type="term" value="P:L-arginine biosynthetic process"/>
    <property type="evidence" value="ECO:0007669"/>
    <property type="project" value="UniProtKB-UniRule"/>
</dbReference>